<dbReference type="Proteomes" id="UP000198286">
    <property type="component" value="Chromosome"/>
</dbReference>
<dbReference type="GO" id="GO:0005886">
    <property type="term" value="C:plasma membrane"/>
    <property type="evidence" value="ECO:0007669"/>
    <property type="project" value="TreeGrafter"/>
</dbReference>
<dbReference type="InterPro" id="IPR012349">
    <property type="entry name" value="Split_barrel_FMN-bd"/>
</dbReference>
<accession>A0A220YDK7</accession>
<gene>
    <name evidence="4" type="ORF">MYCOZU2_03262</name>
</gene>
<dbReference type="GO" id="GO:0016491">
    <property type="term" value="F:oxidoreductase activity"/>
    <property type="evidence" value="ECO:0007669"/>
    <property type="project" value="UniProtKB-KW"/>
</dbReference>
<name>A0A220YDK7_MYCIT</name>
<dbReference type="GeneID" id="91489667"/>
<protein>
    <submittedName>
        <fullName evidence="4">Deazaflavin-dependent nitroreductase family protein</fullName>
    </submittedName>
</protein>
<evidence type="ECO:0000313" key="5">
    <source>
        <dbReference type="Proteomes" id="UP000198286"/>
    </source>
</evidence>
<evidence type="ECO:0000256" key="2">
    <source>
        <dbReference type="ARBA" id="ARBA00023002"/>
    </source>
</evidence>
<dbReference type="PANTHER" id="PTHR39428">
    <property type="entry name" value="F420H(2)-DEPENDENT QUINONE REDUCTASE RV1261C"/>
    <property type="match status" value="1"/>
</dbReference>
<dbReference type="AlphaFoldDB" id="A0A220YDK7"/>
<evidence type="ECO:0000256" key="3">
    <source>
        <dbReference type="ARBA" id="ARBA00049106"/>
    </source>
</evidence>
<keyword evidence="2" id="KW-0560">Oxidoreductase</keyword>
<sequence length="154" mass="17133">MSFDTPNGTRGSRQPRASRAMRWFNNWAMSRIRKSGKFMGGMDALVLTTVGRKTGAQRRTPVGYFRSGNDGWLVVASAAGAARNPAWYYNIAAHPDEIHIEVAGREIAVSAEQLNGTTRENAWRQITAASPRFAQYQQKTDRQLPVIRLVPRAG</sequence>
<dbReference type="EMBL" id="CP015267">
    <property type="protein sequence ID" value="ASL15650.1"/>
    <property type="molecule type" value="Genomic_DNA"/>
</dbReference>
<dbReference type="Gene3D" id="2.30.110.10">
    <property type="entry name" value="Electron Transport, Fmn-binding Protein, Chain A"/>
    <property type="match status" value="1"/>
</dbReference>
<dbReference type="InterPro" id="IPR004378">
    <property type="entry name" value="F420H2_quin_Rdtase"/>
</dbReference>
<dbReference type="NCBIfam" id="TIGR00026">
    <property type="entry name" value="hi_GC_TIGR00026"/>
    <property type="match status" value="1"/>
</dbReference>
<reference evidence="4 5" key="1">
    <citation type="journal article" date="2017" name="Lancet Infect. Dis.">
        <title>Global outbreak of severe Mycobacterium chimaera disease after cardiac surgery: a molecular epidemiological study.</title>
        <authorList>
            <person name="van Ingen J."/>
            <person name="Kohl T."/>
            <person name="Kranzer K."/>
            <person name="Hasse B."/>
            <person name="Keller P."/>
            <person name="Szafranska A."/>
            <person name="Hillemann D."/>
            <person name="Chand M."/>
            <person name="Schreiber P."/>
            <person name="Sommerstein R."/>
            <person name="Berger C."/>
            <person name="Genoni M."/>
            <person name="Ruegg C."/>
            <person name="Troillet N."/>
            <person name="Widmer A.F."/>
            <person name="Becker S.L."/>
            <person name="Herrmann M."/>
            <person name="Eckmanns T."/>
            <person name="Haller S."/>
            <person name="Hoeller C."/>
            <person name="Debast S.B."/>
            <person name="Wolfhagen M.J."/>
            <person name="Hopman J."/>
            <person name="Kluytmans J."/>
            <person name="Langelaar M."/>
            <person name="Notermans D.W."/>
            <person name="ten Oever J."/>
            <person name="van den Barselaar P."/>
            <person name="Vonk A.B.A."/>
            <person name="Vos M.C."/>
            <person name="Ahmed N."/>
            <person name="Brown T."/>
            <person name="Crook D."/>
            <person name="Lamagni T."/>
            <person name="Phin N."/>
            <person name="Smith E.G."/>
            <person name="Zambon M."/>
            <person name="Serr A."/>
            <person name="Goetting T."/>
            <person name="Ebner W."/>
            <person name="Thuermer A."/>
            <person name="Utpatel C."/>
            <person name="Sproer C."/>
            <person name="Bunk B."/>
            <person name="Nubel U."/>
            <person name="Bloemberg G."/>
            <person name="Bottger E."/>
            <person name="Niemann S."/>
            <person name="Wagner D."/>
            <person name="Sax H."/>
        </authorList>
    </citation>
    <scope>NUCLEOTIDE SEQUENCE [LARGE SCALE GENOMIC DNA]</scope>
    <source>
        <strain evidence="4 5">ZUERICH-2</strain>
    </source>
</reference>
<evidence type="ECO:0000313" key="4">
    <source>
        <dbReference type="EMBL" id="ASL15650.1"/>
    </source>
</evidence>
<proteinExistence type="inferred from homology"/>
<comment type="catalytic activity">
    <reaction evidence="3">
        <text>oxidized coenzyme F420-(gamma-L-Glu)(n) + a quinol + H(+) = reduced coenzyme F420-(gamma-L-Glu)(n) + a quinone</text>
        <dbReference type="Rhea" id="RHEA:39663"/>
        <dbReference type="Rhea" id="RHEA-COMP:12939"/>
        <dbReference type="Rhea" id="RHEA-COMP:14378"/>
        <dbReference type="ChEBI" id="CHEBI:15378"/>
        <dbReference type="ChEBI" id="CHEBI:24646"/>
        <dbReference type="ChEBI" id="CHEBI:132124"/>
        <dbReference type="ChEBI" id="CHEBI:133980"/>
        <dbReference type="ChEBI" id="CHEBI:139511"/>
    </reaction>
</comment>
<dbReference type="RefSeq" id="WP_371265831.1">
    <property type="nucleotide sequence ID" value="NZ_CAAHFK010000057.1"/>
</dbReference>
<dbReference type="PANTHER" id="PTHR39428:SF1">
    <property type="entry name" value="F420H(2)-DEPENDENT QUINONE REDUCTASE RV1261C"/>
    <property type="match status" value="1"/>
</dbReference>
<dbReference type="GO" id="GO:0070967">
    <property type="term" value="F:coenzyme F420 binding"/>
    <property type="evidence" value="ECO:0007669"/>
    <property type="project" value="TreeGrafter"/>
</dbReference>
<comment type="similarity">
    <text evidence="1">Belongs to the F420H(2)-dependent quinone reductase family.</text>
</comment>
<dbReference type="Pfam" id="PF04075">
    <property type="entry name" value="F420H2_quin_red"/>
    <property type="match status" value="1"/>
</dbReference>
<evidence type="ECO:0000256" key="1">
    <source>
        <dbReference type="ARBA" id="ARBA00008710"/>
    </source>
</evidence>
<organism evidence="4 5">
    <name type="scientific">Mycobacterium intracellulare subsp. chimaera</name>
    <dbReference type="NCBI Taxonomy" id="222805"/>
    <lineage>
        <taxon>Bacteria</taxon>
        <taxon>Bacillati</taxon>
        <taxon>Actinomycetota</taxon>
        <taxon>Actinomycetes</taxon>
        <taxon>Mycobacteriales</taxon>
        <taxon>Mycobacteriaceae</taxon>
        <taxon>Mycobacterium</taxon>
        <taxon>Mycobacterium avium complex (MAC)</taxon>
    </lineage>
</organism>